<proteinExistence type="predicted"/>
<keyword evidence="2" id="KW-1185">Reference proteome</keyword>
<dbReference type="EMBL" id="ABOU02000032">
    <property type="protein sequence ID" value="EDY33020.1"/>
    <property type="molecule type" value="Genomic_DNA"/>
</dbReference>
<evidence type="ECO:0000313" key="2">
    <source>
        <dbReference type="Proteomes" id="UP000003254"/>
    </source>
</evidence>
<evidence type="ECO:0000313" key="1">
    <source>
        <dbReference type="EMBL" id="EDY33020.1"/>
    </source>
</evidence>
<dbReference type="Proteomes" id="UP000003254">
    <property type="component" value="Unassembled WGS sequence"/>
</dbReference>
<protein>
    <submittedName>
        <fullName evidence="1">Uncharacterized protein</fullName>
    </submittedName>
</protein>
<organism evidence="1 2">
    <name type="scientific">[Ruminococcus] lactaris ATCC 29176</name>
    <dbReference type="NCBI Taxonomy" id="471875"/>
    <lineage>
        <taxon>Bacteria</taxon>
        <taxon>Bacillati</taxon>
        <taxon>Bacillota</taxon>
        <taxon>Clostridia</taxon>
        <taxon>Lachnospirales</taxon>
        <taxon>Lachnospiraceae</taxon>
        <taxon>Mediterraneibacter</taxon>
    </lineage>
</organism>
<name>B5CPB4_9FIRM</name>
<dbReference type="HOGENOM" id="CLU_3257419_0_0_9"/>
<reference evidence="1 2" key="1">
    <citation type="submission" date="2008-08" db="EMBL/GenBank/DDBJ databases">
        <title>Draft genome sequence of Ruminococcus lactaris ATCC 29176.</title>
        <authorList>
            <person name="Sudarsanam P."/>
            <person name="Ley R."/>
            <person name="Guruge J."/>
            <person name="Turnbaugh P.J."/>
            <person name="Mahowald M."/>
            <person name="Liep D."/>
            <person name="Gordon J."/>
        </authorList>
    </citation>
    <scope>NUCLEOTIDE SEQUENCE [LARGE SCALE GENOMIC DNA]</scope>
    <source>
        <strain evidence="1 2">ATCC 29176</strain>
    </source>
</reference>
<accession>B5CPB4</accession>
<reference evidence="1 2" key="2">
    <citation type="submission" date="2008-08" db="EMBL/GenBank/DDBJ databases">
        <authorList>
            <person name="Fulton L."/>
            <person name="Clifton S."/>
            <person name="Fulton B."/>
            <person name="Xu J."/>
            <person name="Minx P."/>
            <person name="Pepin K.H."/>
            <person name="Johnson M."/>
            <person name="Bhonagiri V."/>
            <person name="Nash W.E."/>
            <person name="Mardis E.R."/>
            <person name="Wilson R.K."/>
        </authorList>
    </citation>
    <scope>NUCLEOTIDE SEQUENCE [LARGE SCALE GENOMIC DNA]</scope>
    <source>
        <strain evidence="1 2">ATCC 29176</strain>
    </source>
</reference>
<gene>
    <name evidence="1" type="ORF">RUMLAC_01306</name>
</gene>
<comment type="caution">
    <text evidence="1">The sequence shown here is derived from an EMBL/GenBank/DDBJ whole genome shotgun (WGS) entry which is preliminary data.</text>
</comment>
<sequence>MKKYWKRMKKLLKKGEEWFTMEASGKKVVRSGTLWRLMESYV</sequence>
<dbReference type="AlphaFoldDB" id="B5CPB4"/>